<dbReference type="InterPro" id="IPR026015">
    <property type="entry name" value="ATP_synth_OSCP/delta_N_sf"/>
</dbReference>
<dbReference type="InterPro" id="IPR020781">
    <property type="entry name" value="ATPase_OSCP/d_CS"/>
</dbReference>
<evidence type="ECO:0000256" key="2">
    <source>
        <dbReference type="ARBA" id="ARBA00022448"/>
    </source>
</evidence>
<dbReference type="NCBIfam" id="NF004402">
    <property type="entry name" value="PRK05758.2-2"/>
    <property type="match status" value="1"/>
</dbReference>
<evidence type="ECO:0000256" key="5">
    <source>
        <dbReference type="ARBA" id="ARBA00023136"/>
    </source>
</evidence>
<keyword evidence="5 7" id="KW-0472">Membrane</keyword>
<organism evidence="8">
    <name type="scientific">Thermomicrobium roseum</name>
    <dbReference type="NCBI Taxonomy" id="500"/>
    <lineage>
        <taxon>Bacteria</taxon>
        <taxon>Pseudomonadati</taxon>
        <taxon>Thermomicrobiota</taxon>
        <taxon>Thermomicrobia</taxon>
        <taxon>Thermomicrobiales</taxon>
        <taxon>Thermomicrobiaceae</taxon>
        <taxon>Thermomicrobium</taxon>
    </lineage>
</organism>
<gene>
    <name evidence="7 8" type="primary">atpH</name>
    <name evidence="8" type="ORF">ENP47_09505</name>
</gene>
<keyword evidence="4 7" id="KW-0406">Ion transport</keyword>
<dbReference type="PRINTS" id="PR00125">
    <property type="entry name" value="ATPASEDELTA"/>
</dbReference>
<evidence type="ECO:0000256" key="3">
    <source>
        <dbReference type="ARBA" id="ARBA00022781"/>
    </source>
</evidence>
<evidence type="ECO:0000256" key="6">
    <source>
        <dbReference type="ARBA" id="ARBA00023310"/>
    </source>
</evidence>
<name>A0A7C1K3E0_THERO</name>
<comment type="caution">
    <text evidence="8">The sequence shown here is derived from an EMBL/GenBank/DDBJ whole genome shotgun (WGS) entry which is preliminary data.</text>
</comment>
<dbReference type="EMBL" id="DSJL01000011">
    <property type="protein sequence ID" value="HEF65817.1"/>
    <property type="molecule type" value="Genomic_DNA"/>
</dbReference>
<accession>A0A7C1K3E0</accession>
<dbReference type="AlphaFoldDB" id="A0A7C1K3E0"/>
<keyword evidence="3 7" id="KW-0375">Hydrogen ion transport</keyword>
<dbReference type="PROSITE" id="PS00389">
    <property type="entry name" value="ATPASE_DELTA"/>
    <property type="match status" value="1"/>
</dbReference>
<proteinExistence type="inferred from homology"/>
<keyword evidence="6 7" id="KW-0066">ATP synthesis</keyword>
<dbReference type="NCBIfam" id="TIGR01145">
    <property type="entry name" value="ATP_synt_delta"/>
    <property type="match status" value="1"/>
</dbReference>
<comment type="subcellular location">
    <subcellularLocation>
        <location evidence="7">Cell membrane</location>
        <topology evidence="7">Peripheral membrane protein</topology>
    </subcellularLocation>
    <subcellularLocation>
        <location evidence="1">Membrane</location>
    </subcellularLocation>
</comment>
<keyword evidence="7" id="KW-1003">Cell membrane</keyword>
<evidence type="ECO:0000256" key="1">
    <source>
        <dbReference type="ARBA" id="ARBA00004370"/>
    </source>
</evidence>
<dbReference type="GO" id="GO:0005886">
    <property type="term" value="C:plasma membrane"/>
    <property type="evidence" value="ECO:0007669"/>
    <property type="project" value="UniProtKB-SubCell"/>
</dbReference>
<evidence type="ECO:0000256" key="7">
    <source>
        <dbReference type="HAMAP-Rule" id="MF_01416"/>
    </source>
</evidence>
<dbReference type="Pfam" id="PF00213">
    <property type="entry name" value="OSCP"/>
    <property type="match status" value="1"/>
</dbReference>
<keyword evidence="2 7" id="KW-0813">Transport</keyword>
<dbReference type="InterPro" id="IPR000711">
    <property type="entry name" value="ATPase_OSCP/dsu"/>
</dbReference>
<comment type="function">
    <text evidence="7">This protein is part of the stalk that links CF(0) to CF(1). It either transmits conformational changes from CF(0) to CF(1) or is implicated in proton conduction.</text>
</comment>
<keyword evidence="7" id="KW-0139">CF(1)</keyword>
<reference evidence="8" key="1">
    <citation type="journal article" date="2020" name="mSystems">
        <title>Genome- and Community-Level Interaction Insights into Carbon Utilization and Element Cycling Functions of Hydrothermarchaeota in Hydrothermal Sediment.</title>
        <authorList>
            <person name="Zhou Z."/>
            <person name="Liu Y."/>
            <person name="Xu W."/>
            <person name="Pan J."/>
            <person name="Luo Z.H."/>
            <person name="Li M."/>
        </authorList>
    </citation>
    <scope>NUCLEOTIDE SEQUENCE [LARGE SCALE GENOMIC DNA]</scope>
    <source>
        <strain evidence="8">SpSt-222</strain>
    </source>
</reference>
<evidence type="ECO:0000313" key="8">
    <source>
        <dbReference type="EMBL" id="HEF65817.1"/>
    </source>
</evidence>
<sequence length="180" mass="20475">MAVAGVAKRYAQAAFAVAKEHGQLTHWEQRLRDLIQVAEDADLEEFVENPAIPLEAKVQVIERLFPDEDDRYLRNLLILLLERGRWHQLRDVVEAFQQLLREERGVLDVELVTAVPLEEAEIERVRQQLETRLGRPVQLRTTVDPELLGGAVLRIGDEVFDASVRTQLTGLRRQLIGAAA</sequence>
<dbReference type="SUPFAM" id="SSF47928">
    <property type="entry name" value="N-terminal domain of the delta subunit of the F1F0-ATP synthase"/>
    <property type="match status" value="1"/>
</dbReference>
<evidence type="ECO:0000256" key="4">
    <source>
        <dbReference type="ARBA" id="ARBA00023065"/>
    </source>
</evidence>
<dbReference type="Gene3D" id="1.10.520.20">
    <property type="entry name" value="N-terminal domain of the delta subunit of the F1F0-ATP synthase"/>
    <property type="match status" value="1"/>
</dbReference>
<dbReference type="GO" id="GO:0046933">
    <property type="term" value="F:proton-transporting ATP synthase activity, rotational mechanism"/>
    <property type="evidence" value="ECO:0007669"/>
    <property type="project" value="UniProtKB-UniRule"/>
</dbReference>
<dbReference type="GO" id="GO:0045259">
    <property type="term" value="C:proton-transporting ATP synthase complex"/>
    <property type="evidence" value="ECO:0007669"/>
    <property type="project" value="UniProtKB-KW"/>
</dbReference>
<comment type="similarity">
    <text evidence="7">Belongs to the ATPase delta chain family.</text>
</comment>
<dbReference type="PANTHER" id="PTHR11910">
    <property type="entry name" value="ATP SYNTHASE DELTA CHAIN"/>
    <property type="match status" value="1"/>
</dbReference>
<dbReference type="HAMAP" id="MF_01416">
    <property type="entry name" value="ATP_synth_delta_bact"/>
    <property type="match status" value="1"/>
</dbReference>
<comment type="function">
    <text evidence="7">F(1)F(0) ATP synthase produces ATP from ADP in the presence of a proton or sodium gradient. F-type ATPases consist of two structural domains, F(1) containing the extramembraneous catalytic core and F(0) containing the membrane proton channel, linked together by a central stalk and a peripheral stalk. During catalysis, ATP synthesis in the catalytic domain of F(1) is coupled via a rotary mechanism of the central stalk subunits to proton translocation.</text>
</comment>
<protein>
    <recommendedName>
        <fullName evidence="7">ATP synthase subunit delta</fullName>
    </recommendedName>
    <alternativeName>
        <fullName evidence="7">ATP synthase F(1) sector subunit delta</fullName>
    </alternativeName>
    <alternativeName>
        <fullName evidence="7">F-type ATPase subunit delta</fullName>
        <shortName evidence="7">F-ATPase subunit delta</shortName>
    </alternativeName>
</protein>